<reference evidence="3 4" key="1">
    <citation type="submission" date="2018-03" db="EMBL/GenBank/DDBJ databases">
        <authorList>
            <person name="Keele B.F."/>
        </authorList>
    </citation>
    <scope>NUCLEOTIDE SEQUENCE [LARGE SCALE GENOMIC DNA]</scope>
    <source>
        <strain evidence="3 4">YL28-9</strain>
    </source>
</reference>
<dbReference type="Pfam" id="PF01757">
    <property type="entry name" value="Acyl_transf_3"/>
    <property type="match status" value="1"/>
</dbReference>
<proteinExistence type="predicted"/>
<keyword evidence="1" id="KW-1133">Transmembrane helix</keyword>
<organism evidence="3 4">
    <name type="scientific">Pedobacter yulinensis</name>
    <dbReference type="NCBI Taxonomy" id="2126353"/>
    <lineage>
        <taxon>Bacteria</taxon>
        <taxon>Pseudomonadati</taxon>
        <taxon>Bacteroidota</taxon>
        <taxon>Sphingobacteriia</taxon>
        <taxon>Sphingobacteriales</taxon>
        <taxon>Sphingobacteriaceae</taxon>
        <taxon>Pedobacter</taxon>
    </lineage>
</organism>
<evidence type="ECO:0000259" key="2">
    <source>
        <dbReference type="Pfam" id="PF01757"/>
    </source>
</evidence>
<keyword evidence="1" id="KW-0472">Membrane</keyword>
<feature type="domain" description="Acyltransferase 3" evidence="2">
    <location>
        <begin position="12"/>
        <end position="111"/>
    </location>
</feature>
<sequence>MYSMTNVPLRDHWIDHLRAFVTILVVLHHAAMAYACFAQFNPDLYIASTHPVVDSARWRAFDFFVAANDTFFMPLMFLLSGLFFHSARLRRGTRGLLKERFRRLAIPFLFAEFS</sequence>
<feature type="transmembrane region" description="Helical" evidence="1">
    <location>
        <begin position="20"/>
        <end position="40"/>
    </location>
</feature>
<name>A0A2T3HNG3_9SPHI</name>
<dbReference type="EMBL" id="PYLS01000004">
    <property type="protein sequence ID" value="PST83966.1"/>
    <property type="molecule type" value="Genomic_DNA"/>
</dbReference>
<dbReference type="AlphaFoldDB" id="A0A2T3HNG3"/>
<gene>
    <name evidence="3" type="ORF">C7T94_04285</name>
</gene>
<dbReference type="GO" id="GO:0016747">
    <property type="term" value="F:acyltransferase activity, transferring groups other than amino-acyl groups"/>
    <property type="evidence" value="ECO:0007669"/>
    <property type="project" value="InterPro"/>
</dbReference>
<dbReference type="InterPro" id="IPR002656">
    <property type="entry name" value="Acyl_transf_3_dom"/>
</dbReference>
<evidence type="ECO:0000256" key="1">
    <source>
        <dbReference type="SAM" id="Phobius"/>
    </source>
</evidence>
<feature type="transmembrane region" description="Helical" evidence="1">
    <location>
        <begin position="60"/>
        <end position="84"/>
    </location>
</feature>
<comment type="caution">
    <text evidence="3">The sequence shown here is derived from an EMBL/GenBank/DDBJ whole genome shotgun (WGS) entry which is preliminary data.</text>
</comment>
<dbReference type="Proteomes" id="UP000240912">
    <property type="component" value="Unassembled WGS sequence"/>
</dbReference>
<evidence type="ECO:0000313" key="4">
    <source>
        <dbReference type="Proteomes" id="UP000240912"/>
    </source>
</evidence>
<dbReference type="PANTHER" id="PTHR36927">
    <property type="entry name" value="BLR4337 PROTEIN"/>
    <property type="match status" value="1"/>
</dbReference>
<accession>A0A2T3HNG3</accession>
<keyword evidence="1" id="KW-0812">Transmembrane</keyword>
<dbReference type="InterPro" id="IPR050623">
    <property type="entry name" value="Glucan_succinyl_AcylTrfase"/>
</dbReference>
<keyword evidence="4" id="KW-1185">Reference proteome</keyword>
<dbReference type="OrthoDB" id="5446016at2"/>
<evidence type="ECO:0000313" key="3">
    <source>
        <dbReference type="EMBL" id="PST83966.1"/>
    </source>
</evidence>
<protein>
    <recommendedName>
        <fullName evidence="2">Acyltransferase 3 domain-containing protein</fullName>
    </recommendedName>
</protein>